<evidence type="ECO:0000256" key="1">
    <source>
        <dbReference type="ARBA" id="ARBA00007476"/>
    </source>
</evidence>
<dbReference type="SUPFAM" id="SSF81301">
    <property type="entry name" value="Nucleotidyltransferase"/>
    <property type="match status" value="1"/>
</dbReference>
<organism evidence="3 4">
    <name type="scientific">Candidatus Cryptobacteroides intestinavium</name>
    <dbReference type="NCBI Taxonomy" id="2840766"/>
    <lineage>
        <taxon>Bacteria</taxon>
        <taxon>Pseudomonadati</taxon>
        <taxon>Bacteroidota</taxon>
        <taxon>Bacteroidia</taxon>
        <taxon>Bacteroidales</taxon>
        <taxon>Candidatus Cryptobacteroides</taxon>
    </lineage>
</organism>
<dbReference type="PANTHER" id="PTHR21262">
    <property type="entry name" value="GUANOSINE-3',5'-BIS DIPHOSPHATE 3'-PYROPHOSPHOHYDROLASE"/>
    <property type="match status" value="1"/>
</dbReference>
<dbReference type="InterPro" id="IPR007685">
    <property type="entry name" value="RelA_SpoT"/>
</dbReference>
<dbReference type="GO" id="GO:0015969">
    <property type="term" value="P:guanosine tetraphosphate metabolic process"/>
    <property type="evidence" value="ECO:0007669"/>
    <property type="project" value="InterPro"/>
</dbReference>
<evidence type="ECO:0000313" key="3">
    <source>
        <dbReference type="EMBL" id="MBO8453034.1"/>
    </source>
</evidence>
<dbReference type="Gene3D" id="3.10.20.30">
    <property type="match status" value="1"/>
</dbReference>
<dbReference type="PANTHER" id="PTHR21262:SF31">
    <property type="entry name" value="GTP PYROPHOSPHOKINASE"/>
    <property type="match status" value="1"/>
</dbReference>
<dbReference type="Gene3D" id="3.30.460.10">
    <property type="entry name" value="Beta Polymerase, domain 2"/>
    <property type="match status" value="1"/>
</dbReference>
<dbReference type="CDD" id="cd05399">
    <property type="entry name" value="NT_Rel-Spo_like"/>
    <property type="match status" value="1"/>
</dbReference>
<dbReference type="CDD" id="cd01668">
    <property type="entry name" value="TGS_RSH"/>
    <property type="match status" value="1"/>
</dbReference>
<sequence length="743" mass="84404">MDRIDELFPGFDAAGKEQIRTAYEIAGQYLSSQTRGNGLPFIEHPVGVAKIAADEIGLPAECIAAVFLHEAMRFQDSNDPASFLAAVQLNGSDRTEDGGRGMENRHSFQDIFGKDVLTMVDGLNKISTIKPKDTRLEAENYKKLIVSYSKDPRVTVLKLADRLEVMRNLEIFPKLSRERKILESLMLYIPLAHQLGLYNMKSEMEDIYFRFAEPEQYRAITNKLKSTERDRQRLTTQFIEPLKQKLSQAGISYKLKVRTKTAYSIWKKMQKQKVPFEGVYDVFAIRFIIDCEPDRKTEHDLCWKVFSYVTEEYESDTKRLRDWLSNPKPNGYESLHITVKNREGAYLEVQIRTRRMDEMAESGLASHWSYKGIKHEASLDSWLNSVRYTLEHPGETNGKYYEDELPAPPSKEIFVFTPSGELRKLSAGATVLDFAFDIHSNLGVKCTGARVNGKAVSIKEKLNTGDVVEIMSGRNQKPSADWLNFVVTSKAKARIRKHLSETEFKNAAEGRELLERRLKNWKLEISDDMLAAFMKKRAYKTLNAFYAAIGDGTLDIADIKDFILEHVPAKSSEDISTQQEKKAYGTGGGKSSDDILVIDAKNVRNLDYRMAKCCNPVFGDDVFGFVSIKDGIKIHRISCPNAARLMDRYPYRIQKVRWSDNPSSGSFQATLRVIAEHEASVINGIMEVVGTFRASVRSFNVSENERTGVYDITLKISVPSSLELDKVISQIRALKFVNKVTRQ</sequence>
<dbReference type="GO" id="GO:0005886">
    <property type="term" value="C:plasma membrane"/>
    <property type="evidence" value="ECO:0007669"/>
    <property type="project" value="TreeGrafter"/>
</dbReference>
<dbReference type="InterPro" id="IPR012675">
    <property type="entry name" value="Beta-grasp_dom_sf"/>
</dbReference>
<proteinExistence type="inferred from homology"/>
<dbReference type="AlphaFoldDB" id="A0A9D9HJ07"/>
<dbReference type="InterPro" id="IPR002912">
    <property type="entry name" value="ACT_dom"/>
</dbReference>
<dbReference type="InterPro" id="IPR012676">
    <property type="entry name" value="TGS-like"/>
</dbReference>
<dbReference type="PROSITE" id="PS51880">
    <property type="entry name" value="TGS"/>
    <property type="match status" value="1"/>
</dbReference>
<dbReference type="Pfam" id="PF19296">
    <property type="entry name" value="RelA_AH_RIS"/>
    <property type="match status" value="1"/>
</dbReference>
<dbReference type="Gene3D" id="3.30.70.260">
    <property type="match status" value="1"/>
</dbReference>
<comment type="similarity">
    <text evidence="1">Belongs to the RelA/SpoT family.</text>
</comment>
<dbReference type="Pfam" id="PF13328">
    <property type="entry name" value="HD_4"/>
    <property type="match status" value="1"/>
</dbReference>
<dbReference type="Pfam" id="PF13291">
    <property type="entry name" value="ACT_4"/>
    <property type="match status" value="1"/>
</dbReference>
<dbReference type="InterPro" id="IPR033655">
    <property type="entry name" value="TGS_RelA/SpoT"/>
</dbReference>
<reference evidence="3" key="2">
    <citation type="journal article" date="2021" name="PeerJ">
        <title>Extensive microbial diversity within the chicken gut microbiome revealed by metagenomics and culture.</title>
        <authorList>
            <person name="Gilroy R."/>
            <person name="Ravi A."/>
            <person name="Getino M."/>
            <person name="Pursley I."/>
            <person name="Horton D.L."/>
            <person name="Alikhan N.F."/>
            <person name="Baker D."/>
            <person name="Gharbi K."/>
            <person name="Hall N."/>
            <person name="Watson M."/>
            <person name="Adriaenssens E.M."/>
            <person name="Foster-Nyarko E."/>
            <person name="Jarju S."/>
            <person name="Secka A."/>
            <person name="Antonio M."/>
            <person name="Oren A."/>
            <person name="Chaudhuri R.R."/>
            <person name="La Ragione R."/>
            <person name="Hildebrand F."/>
            <person name="Pallen M.J."/>
        </authorList>
    </citation>
    <scope>NUCLEOTIDE SEQUENCE</scope>
    <source>
        <strain evidence="3">B1-20833</strain>
    </source>
</reference>
<gene>
    <name evidence="3" type="ORF">IAC06_09175</name>
</gene>
<name>A0A9D9HJ07_9BACT</name>
<dbReference type="InterPro" id="IPR045600">
    <property type="entry name" value="RelA/SpoT_AH_RIS"/>
</dbReference>
<dbReference type="SUPFAM" id="SSF81271">
    <property type="entry name" value="TGS-like"/>
    <property type="match status" value="1"/>
</dbReference>
<dbReference type="Proteomes" id="UP000823661">
    <property type="component" value="Unassembled WGS sequence"/>
</dbReference>
<reference evidence="3" key="1">
    <citation type="submission" date="2020-10" db="EMBL/GenBank/DDBJ databases">
        <authorList>
            <person name="Gilroy R."/>
        </authorList>
    </citation>
    <scope>NUCLEOTIDE SEQUENCE</scope>
    <source>
        <strain evidence="3">B1-20833</strain>
    </source>
</reference>
<dbReference type="InterPro" id="IPR043519">
    <property type="entry name" value="NT_sf"/>
</dbReference>
<feature type="domain" description="TGS" evidence="2">
    <location>
        <begin position="411"/>
        <end position="472"/>
    </location>
</feature>
<dbReference type="InterPro" id="IPR004095">
    <property type="entry name" value="TGS"/>
</dbReference>
<dbReference type="EMBL" id="JADIMI010000086">
    <property type="protein sequence ID" value="MBO8453034.1"/>
    <property type="molecule type" value="Genomic_DNA"/>
</dbReference>
<accession>A0A9D9HJ07</accession>
<dbReference type="SUPFAM" id="SSF109604">
    <property type="entry name" value="HD-domain/PDEase-like"/>
    <property type="match status" value="1"/>
</dbReference>
<dbReference type="Pfam" id="PF04607">
    <property type="entry name" value="RelA_SpoT"/>
    <property type="match status" value="1"/>
</dbReference>
<protein>
    <submittedName>
        <fullName evidence="3">Bifunctional (P)ppGpp synthetase/guanosine-3',5'-bis(Diphosphate) 3'-pyrophosphohydrolase</fullName>
    </submittedName>
</protein>
<evidence type="ECO:0000313" key="4">
    <source>
        <dbReference type="Proteomes" id="UP000823661"/>
    </source>
</evidence>
<dbReference type="SMART" id="SM00954">
    <property type="entry name" value="RelA_SpoT"/>
    <property type="match status" value="1"/>
</dbReference>
<evidence type="ECO:0000259" key="2">
    <source>
        <dbReference type="PROSITE" id="PS51880"/>
    </source>
</evidence>
<dbReference type="FunFam" id="3.10.20.30:FF:000002">
    <property type="entry name" value="GTP pyrophosphokinase (RelA/SpoT)"/>
    <property type="match status" value="1"/>
</dbReference>
<dbReference type="Gene3D" id="1.10.3210.10">
    <property type="entry name" value="Hypothetical protein af1432"/>
    <property type="match status" value="1"/>
</dbReference>
<comment type="caution">
    <text evidence="3">The sequence shown here is derived from an EMBL/GenBank/DDBJ whole genome shotgun (WGS) entry which is preliminary data.</text>
</comment>
<dbReference type="Pfam" id="PF02824">
    <property type="entry name" value="TGS"/>
    <property type="match status" value="1"/>
</dbReference>